<accession>A0ABV3TCW2</accession>
<dbReference type="InterPro" id="IPR023393">
    <property type="entry name" value="START-like_dom_sf"/>
</dbReference>
<keyword evidence="2" id="KW-1185">Reference proteome</keyword>
<organism evidence="1 2">
    <name type="scientific">Spiribacter pallidus</name>
    <dbReference type="NCBI Taxonomy" id="1987936"/>
    <lineage>
        <taxon>Bacteria</taxon>
        <taxon>Pseudomonadati</taxon>
        <taxon>Pseudomonadota</taxon>
        <taxon>Gammaproteobacteria</taxon>
        <taxon>Chromatiales</taxon>
        <taxon>Ectothiorhodospiraceae</taxon>
        <taxon>Spiribacter</taxon>
    </lineage>
</organism>
<proteinExistence type="predicted"/>
<gene>
    <name evidence="1" type="ORF">V6X73_06990</name>
</gene>
<dbReference type="RefSeq" id="WP_367959217.1">
    <property type="nucleotide sequence ID" value="NZ_JBAKFH010000001.1"/>
</dbReference>
<evidence type="ECO:0000313" key="2">
    <source>
        <dbReference type="Proteomes" id="UP001556709"/>
    </source>
</evidence>
<dbReference type="Proteomes" id="UP001556709">
    <property type="component" value="Unassembled WGS sequence"/>
</dbReference>
<dbReference type="Pfam" id="PF10604">
    <property type="entry name" value="Polyketide_cyc2"/>
    <property type="match status" value="1"/>
</dbReference>
<protein>
    <submittedName>
        <fullName evidence="1">SRPBCC family protein</fullName>
    </submittedName>
</protein>
<dbReference type="InterPro" id="IPR019587">
    <property type="entry name" value="Polyketide_cyclase/dehydratase"/>
</dbReference>
<dbReference type="EMBL" id="JBAKFM010000003">
    <property type="protein sequence ID" value="MEX0469466.1"/>
    <property type="molecule type" value="Genomic_DNA"/>
</dbReference>
<evidence type="ECO:0000313" key="1">
    <source>
        <dbReference type="EMBL" id="MEX0469466.1"/>
    </source>
</evidence>
<dbReference type="SUPFAM" id="SSF55961">
    <property type="entry name" value="Bet v1-like"/>
    <property type="match status" value="1"/>
</dbReference>
<dbReference type="Gene3D" id="3.30.530.20">
    <property type="match status" value="1"/>
</dbReference>
<comment type="caution">
    <text evidence="1">The sequence shown here is derived from an EMBL/GenBank/DDBJ whole genome shotgun (WGS) entry which is preliminary data.</text>
</comment>
<sequence>MIQTTSRVIIDRPPEAIFAFVVDGFLDNYPRWSPEVKTLRPLSEGPLAPGWKARQVRVDQGRRTATDFVVTELQRPQKVAFRGVTDPYGIEFRLDPQSDTRTELIFSFELGQLGMAFRPFEKLIRHAVQGGVERVTRNLKTLVERETRPAND</sequence>
<reference evidence="1 2" key="1">
    <citation type="submission" date="2024-02" db="EMBL/GenBank/DDBJ databases">
        <title>New especies of Spiribacter isolated from saline water.</title>
        <authorList>
            <person name="Leon M.J."/>
            <person name="De La Haba R."/>
            <person name="Sanchez-Porro C."/>
            <person name="Ventosa A."/>
        </authorList>
    </citation>
    <scope>NUCLEOTIDE SEQUENCE [LARGE SCALE GENOMIC DNA]</scope>
    <source>
        <strain evidence="2">ag22IC6-390</strain>
    </source>
</reference>
<name>A0ABV3TCW2_9GAMM</name>